<dbReference type="AlphaFoldDB" id="A0A2M4DJU3"/>
<feature type="signal peptide" evidence="1">
    <location>
        <begin position="1"/>
        <end position="19"/>
    </location>
</feature>
<keyword evidence="1" id="KW-0732">Signal</keyword>
<organism evidence="2">
    <name type="scientific">Anopheles darlingi</name>
    <name type="common">Mosquito</name>
    <dbReference type="NCBI Taxonomy" id="43151"/>
    <lineage>
        <taxon>Eukaryota</taxon>
        <taxon>Metazoa</taxon>
        <taxon>Ecdysozoa</taxon>
        <taxon>Arthropoda</taxon>
        <taxon>Hexapoda</taxon>
        <taxon>Insecta</taxon>
        <taxon>Pterygota</taxon>
        <taxon>Neoptera</taxon>
        <taxon>Endopterygota</taxon>
        <taxon>Diptera</taxon>
        <taxon>Nematocera</taxon>
        <taxon>Culicoidea</taxon>
        <taxon>Culicidae</taxon>
        <taxon>Anophelinae</taxon>
        <taxon>Anopheles</taxon>
    </lineage>
</organism>
<proteinExistence type="predicted"/>
<feature type="chain" id="PRO_5014928299" evidence="1">
    <location>
        <begin position="20"/>
        <end position="67"/>
    </location>
</feature>
<sequence>MITGLILWFPYFFFNVLHSANNSMSAFLRLASAIGRASQRYHQQVSCWLMFAGKQNKLLTNVGKVNG</sequence>
<protein>
    <submittedName>
        <fullName evidence="2">Putative secreted protein</fullName>
    </submittedName>
</protein>
<dbReference type="EMBL" id="GGFL01013655">
    <property type="protein sequence ID" value="MBW77833.1"/>
    <property type="molecule type" value="Transcribed_RNA"/>
</dbReference>
<evidence type="ECO:0000313" key="2">
    <source>
        <dbReference type="EMBL" id="MBW77833.1"/>
    </source>
</evidence>
<evidence type="ECO:0000256" key="1">
    <source>
        <dbReference type="SAM" id="SignalP"/>
    </source>
</evidence>
<reference evidence="2" key="1">
    <citation type="submission" date="2018-01" db="EMBL/GenBank/DDBJ databases">
        <title>An insight into the sialome of Amazonian anophelines.</title>
        <authorList>
            <person name="Ribeiro J.M."/>
            <person name="Scarpassa V."/>
            <person name="Calvo E."/>
        </authorList>
    </citation>
    <scope>NUCLEOTIDE SEQUENCE</scope>
</reference>
<accession>A0A2M4DJU3</accession>
<name>A0A2M4DJU3_ANODA</name>